<dbReference type="PANTHER" id="PTHR34485:SF2">
    <property type="entry name" value="PROLINE RICH, LACRIMAL 1"/>
    <property type="match status" value="1"/>
</dbReference>
<protein>
    <submittedName>
        <fullName evidence="1">Uncharacterized protein</fullName>
    </submittedName>
</protein>
<proteinExistence type="predicted"/>
<sequence>MEGILAEECYKQAADEGCKVEVGWQDGNSSAGKAIRNHHPDGKVYKCGGHVGRAHVIQLNNAAKKKDYSADIKRKYKDRFPLVLSVKCKCERHKAGCGCLSENVLTSACVNHFCCLQQCEDPQEYARCMRALGEYHCRDLHEWGKDAAKSCGFHENIVCSSKECNEDDELQCQGQPSQTKAILGCDFHWMSY</sequence>
<dbReference type="EMBL" id="MU827328">
    <property type="protein sequence ID" value="KAJ7355039.1"/>
    <property type="molecule type" value="Genomic_DNA"/>
</dbReference>
<dbReference type="Proteomes" id="UP001163046">
    <property type="component" value="Unassembled WGS sequence"/>
</dbReference>
<dbReference type="PANTHER" id="PTHR34485">
    <property type="entry name" value="PROLINE-RICH, LACRIMAL 1"/>
    <property type="match status" value="1"/>
</dbReference>
<accession>A0A9W9YKA7</accession>
<reference evidence="1" key="1">
    <citation type="submission" date="2023-01" db="EMBL/GenBank/DDBJ databases">
        <title>Genome assembly of the deep-sea coral Lophelia pertusa.</title>
        <authorList>
            <person name="Herrera S."/>
            <person name="Cordes E."/>
        </authorList>
    </citation>
    <scope>NUCLEOTIDE SEQUENCE</scope>
    <source>
        <strain evidence="1">USNM1676648</strain>
        <tissue evidence="1">Polyp</tissue>
    </source>
</reference>
<dbReference type="AlphaFoldDB" id="A0A9W9YKA7"/>
<gene>
    <name evidence="1" type="ORF">OS493_028254</name>
</gene>
<evidence type="ECO:0000313" key="2">
    <source>
        <dbReference type="Proteomes" id="UP001163046"/>
    </source>
</evidence>
<evidence type="ECO:0000313" key="1">
    <source>
        <dbReference type="EMBL" id="KAJ7355039.1"/>
    </source>
</evidence>
<dbReference type="OrthoDB" id="5947716at2759"/>
<name>A0A9W9YKA7_9CNID</name>
<organism evidence="1 2">
    <name type="scientific">Desmophyllum pertusum</name>
    <dbReference type="NCBI Taxonomy" id="174260"/>
    <lineage>
        <taxon>Eukaryota</taxon>
        <taxon>Metazoa</taxon>
        <taxon>Cnidaria</taxon>
        <taxon>Anthozoa</taxon>
        <taxon>Hexacorallia</taxon>
        <taxon>Scleractinia</taxon>
        <taxon>Caryophylliina</taxon>
        <taxon>Caryophylliidae</taxon>
        <taxon>Desmophyllum</taxon>
    </lineage>
</organism>
<comment type="caution">
    <text evidence="1">The sequence shown here is derived from an EMBL/GenBank/DDBJ whole genome shotgun (WGS) entry which is preliminary data.</text>
</comment>
<keyword evidence="2" id="KW-1185">Reference proteome</keyword>